<dbReference type="Gene3D" id="2.120.10.30">
    <property type="entry name" value="TolB, C-terminal domain"/>
    <property type="match status" value="1"/>
</dbReference>
<gene>
    <name evidence="2" type="ORF">ACFQVD_24750</name>
</gene>
<organism evidence="2 3">
    <name type="scientific">Streptosporangium amethystogenes subsp. fukuiense</name>
    <dbReference type="NCBI Taxonomy" id="698418"/>
    <lineage>
        <taxon>Bacteria</taxon>
        <taxon>Bacillati</taxon>
        <taxon>Actinomycetota</taxon>
        <taxon>Actinomycetes</taxon>
        <taxon>Streptosporangiales</taxon>
        <taxon>Streptosporangiaceae</taxon>
        <taxon>Streptosporangium</taxon>
    </lineage>
</organism>
<keyword evidence="3" id="KW-1185">Reference proteome</keyword>
<proteinExistence type="predicted"/>
<reference evidence="3" key="1">
    <citation type="journal article" date="2019" name="Int. J. Syst. Evol. Microbiol.">
        <title>The Global Catalogue of Microorganisms (GCM) 10K type strain sequencing project: providing services to taxonomists for standard genome sequencing and annotation.</title>
        <authorList>
            <consortium name="The Broad Institute Genomics Platform"/>
            <consortium name="The Broad Institute Genome Sequencing Center for Infectious Disease"/>
            <person name="Wu L."/>
            <person name="Ma J."/>
        </authorList>
    </citation>
    <scope>NUCLEOTIDE SEQUENCE [LARGE SCALE GENOMIC DNA]</scope>
    <source>
        <strain evidence="3">JCM 10083</strain>
    </source>
</reference>
<evidence type="ECO:0000256" key="1">
    <source>
        <dbReference type="SAM" id="Phobius"/>
    </source>
</evidence>
<comment type="caution">
    <text evidence="2">The sequence shown here is derived from an EMBL/GenBank/DDBJ whole genome shotgun (WGS) entry which is preliminary data.</text>
</comment>
<keyword evidence="1" id="KW-0812">Transmembrane</keyword>
<name>A0ABW2T6H8_9ACTN</name>
<evidence type="ECO:0008006" key="4">
    <source>
        <dbReference type="Google" id="ProtNLM"/>
    </source>
</evidence>
<evidence type="ECO:0000313" key="2">
    <source>
        <dbReference type="EMBL" id="MFC7603324.1"/>
    </source>
</evidence>
<feature type="transmembrane region" description="Helical" evidence="1">
    <location>
        <begin position="252"/>
        <end position="275"/>
    </location>
</feature>
<evidence type="ECO:0000313" key="3">
    <source>
        <dbReference type="Proteomes" id="UP001596514"/>
    </source>
</evidence>
<dbReference type="Proteomes" id="UP001596514">
    <property type="component" value="Unassembled WGS sequence"/>
</dbReference>
<dbReference type="EMBL" id="JBHTEE010000001">
    <property type="protein sequence ID" value="MFC7603324.1"/>
    <property type="molecule type" value="Genomic_DNA"/>
</dbReference>
<dbReference type="InterPro" id="IPR011042">
    <property type="entry name" value="6-blade_b-propeller_TolB-like"/>
</dbReference>
<sequence>MGVADFLWARRLRAGRALLLGYQPDPALLLETVRLCSPIAYEDRKGVRVTRKMRLRGPIDLTPSLAARADLPTGWRTAYVLEETWRDIGGRSCLPWDVVEGLARRLNGCAHPPPRPGEALSSVVGGSEIPTPRLVEVLAEVLPGLRFHEWIDDETISFRSETSPISVLFIRYSGGIEYSIEVEDPAALTPDILATGELAALLIAEEAGGTALDLNGFLLPPRNDRGGHPPPYGAAGQGVKPYSDGRRRVRRVWAAAGAGLVLTLVTVAITLAVLAGAVPGSGDGLWAVTETTAPAPSKDRQIRLPGSSITIHESDEDPIRLTSYTLGAGDEYRLHIRGAGTHEFVKNDEYGHYTLNPSGTHALATARAYSTDNYEIVSIVDHRTGEVSDVKTAKAPLYGLYPRWSPDGTKGLITLYEAVEGEAVPRIRGYTIIDIATKKASVVRVKDKDVGEWPYFWRADSQAVGTWAIAKETRQVRFYDLRGRVLQTLPDVGTPIWVEGENTSPSGTLMITYCAEAQEVCVWSTTGDGGKPKVRIPFETDRIIGWYDDQHIVAWREQGSGHEAVLIDFKGTVKRVLATSAEDDEGFARQFMLYTRAG</sequence>
<dbReference type="SUPFAM" id="SSF82171">
    <property type="entry name" value="DPP6 N-terminal domain-like"/>
    <property type="match status" value="1"/>
</dbReference>
<dbReference type="RefSeq" id="WP_343967978.1">
    <property type="nucleotide sequence ID" value="NZ_BAAAGK010000065.1"/>
</dbReference>
<protein>
    <recommendedName>
        <fullName evidence="4">WD40 repeat domain-containing protein</fullName>
    </recommendedName>
</protein>
<keyword evidence="1" id="KW-1133">Transmembrane helix</keyword>
<accession>A0ABW2T6H8</accession>
<keyword evidence="1" id="KW-0472">Membrane</keyword>